<evidence type="ECO:0000256" key="1">
    <source>
        <dbReference type="SAM" id="MobiDB-lite"/>
    </source>
</evidence>
<feature type="compositionally biased region" description="Pro residues" evidence="1">
    <location>
        <begin position="1"/>
        <end position="12"/>
    </location>
</feature>
<name>A0ABY4IZS7_9MICO</name>
<evidence type="ECO:0000313" key="2">
    <source>
        <dbReference type="EMBL" id="UPL17487.1"/>
    </source>
</evidence>
<dbReference type="RefSeq" id="WP_131491214.1">
    <property type="nucleotide sequence ID" value="NZ_CP078078.1"/>
</dbReference>
<keyword evidence="3" id="KW-1185">Reference proteome</keyword>
<reference evidence="2 3" key="1">
    <citation type="submission" date="2021-06" db="EMBL/GenBank/DDBJ databases">
        <title>Genome-based taxonomic framework of Microbacterium strains isolated from marine environment, the description of four new species and reclassification of four preexisting species.</title>
        <authorList>
            <person name="Lee S.D."/>
            <person name="Kim S.-M."/>
            <person name="Byeon Y.-S."/>
            <person name="Yang H.L."/>
            <person name="Kim I.S."/>
        </authorList>
    </citation>
    <scope>NUCLEOTIDE SEQUENCE [LARGE SCALE GENOMIC DNA]</scope>
    <source>
        <strain evidence="2 3">KSW4-10</strain>
    </source>
</reference>
<gene>
    <name evidence="2" type="ORF">KV397_06820</name>
</gene>
<accession>A0ABY4IZS7</accession>
<dbReference type="Proteomes" id="UP000830631">
    <property type="component" value="Chromosome"/>
</dbReference>
<organism evidence="2 3">
    <name type="scientific">Microbacterium aurugineum</name>
    <dbReference type="NCBI Taxonomy" id="2851642"/>
    <lineage>
        <taxon>Bacteria</taxon>
        <taxon>Bacillati</taxon>
        <taxon>Actinomycetota</taxon>
        <taxon>Actinomycetes</taxon>
        <taxon>Micrococcales</taxon>
        <taxon>Microbacteriaceae</taxon>
        <taxon>Microbacterium</taxon>
    </lineage>
</organism>
<dbReference type="EMBL" id="CP078078">
    <property type="protein sequence ID" value="UPL17487.1"/>
    <property type="molecule type" value="Genomic_DNA"/>
</dbReference>
<feature type="compositionally biased region" description="Acidic residues" evidence="1">
    <location>
        <begin position="53"/>
        <end position="62"/>
    </location>
</feature>
<protein>
    <submittedName>
        <fullName evidence="2">Uncharacterized protein</fullName>
    </submittedName>
</protein>
<sequence length="62" mass="6556">MSNPIIPPIPPIPDDEDREGAPTQEVDGERILDPDVDDALIDSAEADRVAAGADDDADDTEV</sequence>
<evidence type="ECO:0000313" key="3">
    <source>
        <dbReference type="Proteomes" id="UP000830631"/>
    </source>
</evidence>
<feature type="region of interest" description="Disordered" evidence="1">
    <location>
        <begin position="1"/>
        <end position="62"/>
    </location>
</feature>
<proteinExistence type="predicted"/>